<evidence type="ECO:0000259" key="1">
    <source>
        <dbReference type="Pfam" id="PF19834"/>
    </source>
</evidence>
<gene>
    <name evidence="2" type="ordered locus">RSal33209_3427</name>
</gene>
<evidence type="ECO:0000313" key="2">
    <source>
        <dbReference type="EMBL" id="ABY25136.1"/>
    </source>
</evidence>
<name>A9WVB5_RENSM</name>
<protein>
    <recommendedName>
        <fullName evidence="1">DUF6314 domain-containing protein</fullName>
    </recommendedName>
</protein>
<organism evidence="2 3">
    <name type="scientific">Renibacterium salmoninarum (strain ATCC 33209 / DSM 20767 / JCM 11484 / NBRC 15589 / NCIMB 2235)</name>
    <dbReference type="NCBI Taxonomy" id="288705"/>
    <lineage>
        <taxon>Bacteria</taxon>
        <taxon>Bacillati</taxon>
        <taxon>Actinomycetota</taxon>
        <taxon>Actinomycetes</taxon>
        <taxon>Micrococcales</taxon>
        <taxon>Micrococcaceae</taxon>
        <taxon>Renibacterium</taxon>
    </lineage>
</organism>
<proteinExistence type="predicted"/>
<dbReference type="Pfam" id="PF19834">
    <property type="entry name" value="DUF6314"/>
    <property type="match status" value="1"/>
</dbReference>
<dbReference type="HOGENOM" id="CLU_093209_1_0_11"/>
<dbReference type="KEGG" id="rsa:RSal33209_3427"/>
<sequence length="149" mass="16679">MLEISDLAAFLRGSWRIERTVVDRKHGQNGTFSGTAELSSLADGGLHYHEFGILDWRGASAQTQRDYRLLPTGDPAVLDWSFVNPDGSASYFFHTMNLGSGLWRANHPCAADTYQVEYQALSQDELSVVWDVTGPSKDNLRTSSWQRIL</sequence>
<feature type="domain" description="DUF6314" evidence="1">
    <location>
        <begin position="11"/>
        <end position="147"/>
    </location>
</feature>
<reference evidence="3" key="1">
    <citation type="journal article" date="2008" name="J. Bacteriol.">
        <title>Genome sequence of the fish pathogen Renibacterium salmoninarum suggests reductive evolution away from an environmental Arthrobacter ancestor.</title>
        <authorList>
            <person name="Wiens G.D."/>
            <person name="Rockey D.D."/>
            <person name="Wu Z."/>
            <person name="Chang J."/>
            <person name="Levy R."/>
            <person name="Crane S."/>
            <person name="Chen D.S."/>
            <person name="Capri G.R."/>
            <person name="Burnett J.R."/>
            <person name="Sudheesh P.S."/>
            <person name="Schipma M.J."/>
            <person name="Burd H."/>
            <person name="Bhattacharyya A."/>
            <person name="Rhodes L.D."/>
            <person name="Kaul R."/>
            <person name="Strom M.S."/>
        </authorList>
    </citation>
    <scope>NUCLEOTIDE SEQUENCE [LARGE SCALE GENOMIC DNA]</scope>
    <source>
        <strain evidence="3">ATCC 33209 / DSM 20767 / JCM 11484 / NBRC 15589 / NCIMB 2235</strain>
    </source>
</reference>
<accession>A9WVB5</accession>
<dbReference type="STRING" id="288705.RSal33209_3427"/>
<dbReference type="EMBL" id="CP000910">
    <property type="protein sequence ID" value="ABY25136.1"/>
    <property type="molecule type" value="Genomic_DNA"/>
</dbReference>
<evidence type="ECO:0000313" key="3">
    <source>
        <dbReference type="Proteomes" id="UP000002007"/>
    </source>
</evidence>
<keyword evidence="3" id="KW-1185">Reference proteome</keyword>
<dbReference type="AlphaFoldDB" id="A9WVB5"/>
<dbReference type="Proteomes" id="UP000002007">
    <property type="component" value="Chromosome"/>
</dbReference>
<dbReference type="RefSeq" id="WP_012246769.1">
    <property type="nucleotide sequence ID" value="NC_010168.1"/>
</dbReference>
<dbReference type="eggNOG" id="ENOG5032ZC5">
    <property type="taxonomic scope" value="Bacteria"/>
</dbReference>
<dbReference type="InterPro" id="IPR045632">
    <property type="entry name" value="DUF6314"/>
</dbReference>